<evidence type="ECO:0000256" key="1">
    <source>
        <dbReference type="ARBA" id="ARBA00022741"/>
    </source>
</evidence>
<dbReference type="PROSITE" id="PS51194">
    <property type="entry name" value="HELICASE_CTER"/>
    <property type="match status" value="1"/>
</dbReference>
<dbReference type="CDD" id="cd18793">
    <property type="entry name" value="SF2_C_SNF"/>
    <property type="match status" value="1"/>
</dbReference>
<dbReference type="Gene3D" id="3.40.50.300">
    <property type="entry name" value="P-loop containing nucleotide triphosphate hydrolases"/>
    <property type="match status" value="1"/>
</dbReference>
<dbReference type="PROSITE" id="PS51192">
    <property type="entry name" value="HELICASE_ATP_BIND_1"/>
    <property type="match status" value="1"/>
</dbReference>
<dbReference type="InterPro" id="IPR014001">
    <property type="entry name" value="Helicase_ATP-bd"/>
</dbReference>
<evidence type="ECO:0000256" key="2">
    <source>
        <dbReference type="ARBA" id="ARBA00022801"/>
    </source>
</evidence>
<feature type="coiled-coil region" evidence="5">
    <location>
        <begin position="438"/>
        <end position="465"/>
    </location>
</feature>
<dbReference type="OrthoDB" id="9814088at2"/>
<dbReference type="InterPro" id="IPR057342">
    <property type="entry name" value="DEXDc_RapA"/>
</dbReference>
<dbReference type="EMBL" id="CP036274">
    <property type="protein sequence ID" value="QDU29574.1"/>
    <property type="molecule type" value="Genomic_DNA"/>
</dbReference>
<dbReference type="InterPro" id="IPR049730">
    <property type="entry name" value="SNF2/RAD54-like_C"/>
</dbReference>
<feature type="domain" description="Helicase C-terminal" evidence="7">
    <location>
        <begin position="476"/>
        <end position="632"/>
    </location>
</feature>
<keyword evidence="4" id="KW-0067">ATP-binding</keyword>
<dbReference type="InterPro" id="IPR038718">
    <property type="entry name" value="SNF2-like_sf"/>
</dbReference>
<dbReference type="GO" id="GO:0005524">
    <property type="term" value="F:ATP binding"/>
    <property type="evidence" value="ECO:0007669"/>
    <property type="project" value="UniProtKB-KW"/>
</dbReference>
<dbReference type="Proteomes" id="UP000315017">
    <property type="component" value="Chromosome"/>
</dbReference>
<dbReference type="SMART" id="SM00487">
    <property type="entry name" value="DEXDc"/>
    <property type="match status" value="1"/>
</dbReference>
<evidence type="ECO:0000256" key="3">
    <source>
        <dbReference type="ARBA" id="ARBA00022806"/>
    </source>
</evidence>
<dbReference type="InterPro" id="IPR001650">
    <property type="entry name" value="Helicase_C-like"/>
</dbReference>
<dbReference type="GO" id="GO:0004386">
    <property type="term" value="F:helicase activity"/>
    <property type="evidence" value="ECO:0007669"/>
    <property type="project" value="UniProtKB-KW"/>
</dbReference>
<name>A0A517YH62_9BACT</name>
<evidence type="ECO:0000259" key="7">
    <source>
        <dbReference type="PROSITE" id="PS51194"/>
    </source>
</evidence>
<protein>
    <submittedName>
        <fullName evidence="8">RNA polymerase-associated protein RapA</fullName>
        <ecNumber evidence="8">3.6.4.-</ecNumber>
    </submittedName>
</protein>
<dbReference type="SUPFAM" id="SSF52540">
    <property type="entry name" value="P-loop containing nucleoside triphosphate hydrolases"/>
    <property type="match status" value="2"/>
</dbReference>
<sequence>MNDDNILNKLTAGTILEGPHWTEPVKVLTAKARGSRIEIQAVGTFTKRLWTKLLKPEEFDDTIKVTQFGELAALDGNPTHFRLAAEAHRIRLAFQYDPHFAVSVSQVDPLPHQMDAVYTHLLTQPRIRFLIADDPGAGKTIMAGLTIKELKFRGLIERTLIITPANLTDQWRRELHDKFGETFSVINRGTVSASYGRNVWEDSPQCIASVDFVARQDDILNMIRDVHWDLCIVDEAHKMAAYRYGTKVNKTQRYVLGEFLRDHTDHYLFLTATPHKGDPDNFALLLQLLDQDLYVNGQILAEASAHDENRIMLRRLKEDMKKFDGSPCFPPRHVQTLSYKLSPDELKLYDAVTEYVQQNFQRAEAAENRNVGLALTVLQRRLASSLASIRTSLERRRKRLKDLQKLGKLKQEYGELPDDMDDLTEAERWQFEDDIVERLTMAENMAELEAEIEDLDRLVQLARHTEKNVTETKFEELRSVISNHISGRAERLLVFTEHKDTLDFLVGKLTNLGFHCCTIHGGMSLEKRIDAEREFFEHKPSVLVATEAAGEGINLQFCSLMVNYDIPWNPNRLEQRMGRIHRYKQEREAMIWNIVAQNTREGEVMECLLRKLDDMRLALGSDRVYDVIGEIIPAPRFDALMKDWLSRRRTMTEILSDIELQTDPEQVARIKADMQDKALGSRYIDMSKLSANVQL</sequence>
<dbReference type="GO" id="GO:0016787">
    <property type="term" value="F:hydrolase activity"/>
    <property type="evidence" value="ECO:0007669"/>
    <property type="project" value="UniProtKB-KW"/>
</dbReference>
<keyword evidence="2 8" id="KW-0378">Hydrolase</keyword>
<dbReference type="Gene3D" id="3.40.50.10810">
    <property type="entry name" value="Tandem AAA-ATPase domain"/>
    <property type="match status" value="1"/>
</dbReference>
<dbReference type="InterPro" id="IPR027417">
    <property type="entry name" value="P-loop_NTPase"/>
</dbReference>
<dbReference type="KEGG" id="aagg:ETAA8_46880"/>
<keyword evidence="1" id="KW-0547">Nucleotide-binding</keyword>
<evidence type="ECO:0000313" key="9">
    <source>
        <dbReference type="Proteomes" id="UP000315017"/>
    </source>
</evidence>
<dbReference type="CDD" id="cd18011">
    <property type="entry name" value="DEXDc_RapA"/>
    <property type="match status" value="1"/>
</dbReference>
<dbReference type="SMART" id="SM00490">
    <property type="entry name" value="HELICc"/>
    <property type="match status" value="1"/>
</dbReference>
<keyword evidence="9" id="KW-1185">Reference proteome</keyword>
<evidence type="ECO:0000313" key="8">
    <source>
        <dbReference type="EMBL" id="QDU29574.1"/>
    </source>
</evidence>
<keyword evidence="3" id="KW-0347">Helicase</keyword>
<proteinExistence type="predicted"/>
<keyword evidence="5" id="KW-0175">Coiled coil</keyword>
<dbReference type="EC" id="3.6.4.-" evidence="8"/>
<dbReference type="PANTHER" id="PTHR45766:SF6">
    <property type="entry name" value="SWI_SNF-RELATED MATRIX-ASSOCIATED ACTIN-DEPENDENT REGULATOR OF CHROMATIN SUBFAMILY A-LIKE PROTEIN 1"/>
    <property type="match status" value="1"/>
</dbReference>
<evidence type="ECO:0000259" key="6">
    <source>
        <dbReference type="PROSITE" id="PS51192"/>
    </source>
</evidence>
<dbReference type="PANTHER" id="PTHR45766">
    <property type="entry name" value="DNA ANNEALING HELICASE AND ENDONUCLEASE ZRANB3 FAMILY MEMBER"/>
    <property type="match status" value="1"/>
</dbReference>
<organism evidence="8 9">
    <name type="scientific">Anatilimnocola aggregata</name>
    <dbReference type="NCBI Taxonomy" id="2528021"/>
    <lineage>
        <taxon>Bacteria</taxon>
        <taxon>Pseudomonadati</taxon>
        <taxon>Planctomycetota</taxon>
        <taxon>Planctomycetia</taxon>
        <taxon>Pirellulales</taxon>
        <taxon>Pirellulaceae</taxon>
        <taxon>Anatilimnocola</taxon>
    </lineage>
</organism>
<dbReference type="InterPro" id="IPR000330">
    <property type="entry name" value="SNF2_N"/>
</dbReference>
<feature type="domain" description="Helicase ATP-binding" evidence="6">
    <location>
        <begin position="120"/>
        <end position="292"/>
    </location>
</feature>
<dbReference type="Pfam" id="PF00176">
    <property type="entry name" value="SNF2-rel_dom"/>
    <property type="match status" value="1"/>
</dbReference>
<dbReference type="Pfam" id="PF00271">
    <property type="entry name" value="Helicase_C"/>
    <property type="match status" value="1"/>
</dbReference>
<accession>A0A517YH62</accession>
<gene>
    <name evidence="8" type="primary">rapA</name>
    <name evidence="8" type="ORF">ETAA8_46880</name>
</gene>
<evidence type="ECO:0000256" key="5">
    <source>
        <dbReference type="SAM" id="Coils"/>
    </source>
</evidence>
<reference evidence="8 9" key="1">
    <citation type="submission" date="2019-02" db="EMBL/GenBank/DDBJ databases">
        <title>Deep-cultivation of Planctomycetes and their phenomic and genomic characterization uncovers novel biology.</title>
        <authorList>
            <person name="Wiegand S."/>
            <person name="Jogler M."/>
            <person name="Boedeker C."/>
            <person name="Pinto D."/>
            <person name="Vollmers J."/>
            <person name="Rivas-Marin E."/>
            <person name="Kohn T."/>
            <person name="Peeters S.H."/>
            <person name="Heuer A."/>
            <person name="Rast P."/>
            <person name="Oberbeckmann S."/>
            <person name="Bunk B."/>
            <person name="Jeske O."/>
            <person name="Meyerdierks A."/>
            <person name="Storesund J.E."/>
            <person name="Kallscheuer N."/>
            <person name="Luecker S."/>
            <person name="Lage O.M."/>
            <person name="Pohl T."/>
            <person name="Merkel B.J."/>
            <person name="Hornburger P."/>
            <person name="Mueller R.-W."/>
            <person name="Bruemmer F."/>
            <person name="Labrenz M."/>
            <person name="Spormann A.M."/>
            <person name="Op den Camp H."/>
            <person name="Overmann J."/>
            <person name="Amann R."/>
            <person name="Jetten M.S.M."/>
            <person name="Mascher T."/>
            <person name="Medema M.H."/>
            <person name="Devos D.P."/>
            <person name="Kaster A.-K."/>
            <person name="Ovreas L."/>
            <person name="Rohde M."/>
            <person name="Galperin M.Y."/>
            <person name="Jogler C."/>
        </authorList>
    </citation>
    <scope>NUCLEOTIDE SEQUENCE [LARGE SCALE GENOMIC DNA]</scope>
    <source>
        <strain evidence="8 9">ETA_A8</strain>
    </source>
</reference>
<dbReference type="AlphaFoldDB" id="A0A517YH62"/>
<evidence type="ECO:0000256" key="4">
    <source>
        <dbReference type="ARBA" id="ARBA00022840"/>
    </source>
</evidence>